<reference evidence="15" key="2">
    <citation type="submission" date="2015-01" db="EMBL/GenBank/DDBJ databases">
        <title>Evolutionary Origins and Diversification of the Mycorrhizal Mutualists.</title>
        <authorList>
            <consortium name="DOE Joint Genome Institute"/>
            <consortium name="Mycorrhizal Genomics Consortium"/>
            <person name="Kohler A."/>
            <person name="Kuo A."/>
            <person name="Nagy L.G."/>
            <person name="Floudas D."/>
            <person name="Copeland A."/>
            <person name="Barry K.W."/>
            <person name="Cichocki N."/>
            <person name="Veneault-Fourrey C."/>
            <person name="LaButti K."/>
            <person name="Lindquist E.A."/>
            <person name="Lipzen A."/>
            <person name="Lundell T."/>
            <person name="Morin E."/>
            <person name="Murat C."/>
            <person name="Riley R."/>
            <person name="Ohm R."/>
            <person name="Sun H."/>
            <person name="Tunlid A."/>
            <person name="Henrissat B."/>
            <person name="Grigoriev I.V."/>
            <person name="Hibbett D.S."/>
            <person name="Martin F."/>
        </authorList>
    </citation>
    <scope>NUCLEOTIDE SEQUENCE [LARGE SCALE GENOMIC DNA]</scope>
    <source>
        <strain evidence="15">MAFF 305830</strain>
    </source>
</reference>
<evidence type="ECO:0000256" key="12">
    <source>
        <dbReference type="SAM" id="SignalP"/>
    </source>
</evidence>
<dbReference type="InterPro" id="IPR011330">
    <property type="entry name" value="Glyco_hydro/deAcase_b/a-brl"/>
</dbReference>
<keyword evidence="15" id="KW-1185">Reference proteome</keyword>
<dbReference type="HOGENOM" id="CLU_021264_11_2_1"/>
<dbReference type="Pfam" id="PF01522">
    <property type="entry name" value="Polysacc_deac_1"/>
    <property type="match status" value="1"/>
</dbReference>
<keyword evidence="9" id="KW-0119">Carbohydrate metabolism</keyword>
<organism evidence="14 15">
    <name type="scientific">Serendipita vermifera MAFF 305830</name>
    <dbReference type="NCBI Taxonomy" id="933852"/>
    <lineage>
        <taxon>Eukaryota</taxon>
        <taxon>Fungi</taxon>
        <taxon>Dikarya</taxon>
        <taxon>Basidiomycota</taxon>
        <taxon>Agaricomycotina</taxon>
        <taxon>Agaricomycetes</taxon>
        <taxon>Sebacinales</taxon>
        <taxon>Serendipitaceae</taxon>
        <taxon>Serendipita</taxon>
    </lineage>
</organism>
<name>A0A0C3B4A8_SERVB</name>
<feature type="chain" id="PRO_5002161572" evidence="12">
    <location>
        <begin position="19"/>
        <end position="259"/>
    </location>
</feature>
<feature type="domain" description="NodB homology" evidence="13">
    <location>
        <begin position="32"/>
        <end position="222"/>
    </location>
</feature>
<protein>
    <submittedName>
        <fullName evidence="14">Carbohydrate esterase family 4 protein</fullName>
    </submittedName>
</protein>
<dbReference type="GO" id="GO:0046872">
    <property type="term" value="F:metal ion binding"/>
    <property type="evidence" value="ECO:0007669"/>
    <property type="project" value="UniProtKB-KW"/>
</dbReference>
<dbReference type="STRING" id="933852.A0A0C3B4A8"/>
<dbReference type="GO" id="GO:0016810">
    <property type="term" value="F:hydrolase activity, acting on carbon-nitrogen (but not peptide) bonds"/>
    <property type="evidence" value="ECO:0007669"/>
    <property type="project" value="InterPro"/>
</dbReference>
<dbReference type="GO" id="GO:0098552">
    <property type="term" value="C:side of membrane"/>
    <property type="evidence" value="ECO:0007669"/>
    <property type="project" value="UniProtKB-KW"/>
</dbReference>
<dbReference type="GO" id="GO:0005886">
    <property type="term" value="C:plasma membrane"/>
    <property type="evidence" value="ECO:0007669"/>
    <property type="project" value="UniProtKB-SubCell"/>
</dbReference>
<evidence type="ECO:0000256" key="5">
    <source>
        <dbReference type="ARBA" id="ARBA00022723"/>
    </source>
</evidence>
<dbReference type="Proteomes" id="UP000054097">
    <property type="component" value="Unassembled WGS sequence"/>
</dbReference>
<keyword evidence="7" id="KW-0378">Hydrolase</keyword>
<keyword evidence="11" id="KW-0961">Cell wall biogenesis/degradation</keyword>
<reference evidence="14 15" key="1">
    <citation type="submission" date="2014-04" db="EMBL/GenBank/DDBJ databases">
        <authorList>
            <consortium name="DOE Joint Genome Institute"/>
            <person name="Kuo A."/>
            <person name="Zuccaro A."/>
            <person name="Kohler A."/>
            <person name="Nagy L.G."/>
            <person name="Floudas D."/>
            <person name="Copeland A."/>
            <person name="Barry K.W."/>
            <person name="Cichocki N."/>
            <person name="Veneault-Fourrey C."/>
            <person name="LaButti K."/>
            <person name="Lindquist E.A."/>
            <person name="Lipzen A."/>
            <person name="Lundell T."/>
            <person name="Morin E."/>
            <person name="Murat C."/>
            <person name="Sun H."/>
            <person name="Tunlid A."/>
            <person name="Henrissat B."/>
            <person name="Grigoriev I.V."/>
            <person name="Hibbett D.S."/>
            <person name="Martin F."/>
            <person name="Nordberg H.P."/>
            <person name="Cantor M.N."/>
            <person name="Hua S.X."/>
        </authorList>
    </citation>
    <scope>NUCLEOTIDE SEQUENCE [LARGE SCALE GENOMIC DNA]</scope>
    <source>
        <strain evidence="14 15">MAFF 305830</strain>
    </source>
</reference>
<dbReference type="OrthoDB" id="2125469at2759"/>
<sequence length="259" mass="29559">MVLHLLTVLFALLVTSHAARSRGPDVYTLCKRGFSYTWDDGPWTMHEEIVETFDTQGAKTSFYINGNNWSCIYDEENVQTLRTTFENGHQIASHTYLQWSHASLTELNDTQIDYEIKRLDEALIKILGIRPRFFRPPYGNFNQHIIDYIRGKHNKTIIMWSNDSGDATGGSARDSWNFYTRFAREEPDYTGLTLSHEVSDAGVEAMRNGTVQALVEAGVELLTTADCLGLEPYDYVGDYGERDETWNCDAEWTPSVSSR</sequence>
<comment type="cofactor">
    <cofactor evidence="1">
        <name>Co(2+)</name>
        <dbReference type="ChEBI" id="CHEBI:48828"/>
    </cofactor>
</comment>
<gene>
    <name evidence="14" type="ORF">M408DRAFT_20882</name>
</gene>
<evidence type="ECO:0000256" key="3">
    <source>
        <dbReference type="ARBA" id="ARBA00022475"/>
    </source>
</evidence>
<keyword evidence="4" id="KW-0325">Glycoprotein</keyword>
<evidence type="ECO:0000256" key="9">
    <source>
        <dbReference type="ARBA" id="ARBA00023277"/>
    </source>
</evidence>
<evidence type="ECO:0000256" key="10">
    <source>
        <dbReference type="ARBA" id="ARBA00023288"/>
    </source>
</evidence>
<evidence type="ECO:0000256" key="2">
    <source>
        <dbReference type="ARBA" id="ARBA00004609"/>
    </source>
</evidence>
<evidence type="ECO:0000259" key="13">
    <source>
        <dbReference type="PROSITE" id="PS51677"/>
    </source>
</evidence>
<dbReference type="PANTHER" id="PTHR46471:SF2">
    <property type="entry name" value="CHITIN DEACETYLASE-RELATED"/>
    <property type="match status" value="1"/>
</dbReference>
<evidence type="ECO:0000313" key="14">
    <source>
        <dbReference type="EMBL" id="KIM31645.1"/>
    </source>
</evidence>
<proteinExistence type="predicted"/>
<dbReference type="Gene3D" id="3.20.20.370">
    <property type="entry name" value="Glycoside hydrolase/deacetylase"/>
    <property type="match status" value="1"/>
</dbReference>
<dbReference type="PROSITE" id="PS51677">
    <property type="entry name" value="NODB"/>
    <property type="match status" value="1"/>
</dbReference>
<dbReference type="GO" id="GO:0071555">
    <property type="term" value="P:cell wall organization"/>
    <property type="evidence" value="ECO:0007669"/>
    <property type="project" value="UniProtKB-KW"/>
</dbReference>
<feature type="signal peptide" evidence="12">
    <location>
        <begin position="1"/>
        <end position="18"/>
    </location>
</feature>
<dbReference type="SUPFAM" id="SSF88713">
    <property type="entry name" value="Glycoside hydrolase/deacetylase"/>
    <property type="match status" value="1"/>
</dbReference>
<dbReference type="GO" id="GO:0005975">
    <property type="term" value="P:carbohydrate metabolic process"/>
    <property type="evidence" value="ECO:0007669"/>
    <property type="project" value="InterPro"/>
</dbReference>
<dbReference type="PANTHER" id="PTHR46471">
    <property type="entry name" value="CHITIN DEACETYLASE"/>
    <property type="match status" value="1"/>
</dbReference>
<accession>A0A0C3B4A8</accession>
<evidence type="ECO:0000313" key="15">
    <source>
        <dbReference type="Proteomes" id="UP000054097"/>
    </source>
</evidence>
<evidence type="ECO:0000256" key="11">
    <source>
        <dbReference type="ARBA" id="ARBA00023316"/>
    </source>
</evidence>
<keyword evidence="6 12" id="KW-0732">Signal</keyword>
<keyword evidence="4" id="KW-0336">GPI-anchor</keyword>
<keyword evidence="3" id="KW-1003">Cell membrane</keyword>
<evidence type="ECO:0000256" key="6">
    <source>
        <dbReference type="ARBA" id="ARBA00022729"/>
    </source>
</evidence>
<evidence type="ECO:0000256" key="4">
    <source>
        <dbReference type="ARBA" id="ARBA00022622"/>
    </source>
</evidence>
<keyword evidence="5" id="KW-0479">Metal-binding</keyword>
<keyword evidence="10" id="KW-0449">Lipoprotein</keyword>
<evidence type="ECO:0000256" key="7">
    <source>
        <dbReference type="ARBA" id="ARBA00022801"/>
    </source>
</evidence>
<evidence type="ECO:0000256" key="1">
    <source>
        <dbReference type="ARBA" id="ARBA00001941"/>
    </source>
</evidence>
<evidence type="ECO:0000256" key="8">
    <source>
        <dbReference type="ARBA" id="ARBA00023136"/>
    </source>
</evidence>
<dbReference type="AlphaFoldDB" id="A0A0C3B4A8"/>
<dbReference type="EMBL" id="KN824281">
    <property type="protein sequence ID" value="KIM31645.1"/>
    <property type="molecule type" value="Genomic_DNA"/>
</dbReference>
<keyword evidence="8" id="KW-0472">Membrane</keyword>
<dbReference type="InterPro" id="IPR002509">
    <property type="entry name" value="NODB_dom"/>
</dbReference>
<comment type="subcellular location">
    <subcellularLocation>
        <location evidence="2">Cell membrane</location>
        <topology evidence="2">Lipid-anchor</topology>
        <topology evidence="2">GPI-anchor</topology>
    </subcellularLocation>
</comment>